<keyword evidence="2" id="KW-1185">Reference proteome</keyword>
<comment type="caution">
    <text evidence="1">The sequence shown here is derived from an EMBL/GenBank/DDBJ whole genome shotgun (WGS) entry which is preliminary data.</text>
</comment>
<protein>
    <submittedName>
        <fullName evidence="1">Uncharacterized protein</fullName>
    </submittedName>
</protein>
<evidence type="ECO:0000313" key="2">
    <source>
        <dbReference type="Proteomes" id="UP000265520"/>
    </source>
</evidence>
<accession>A0A392RYH2</accession>
<feature type="non-terminal residue" evidence="1">
    <location>
        <position position="1"/>
    </location>
</feature>
<dbReference type="Proteomes" id="UP000265520">
    <property type="component" value="Unassembled WGS sequence"/>
</dbReference>
<dbReference type="AlphaFoldDB" id="A0A392RYH2"/>
<reference evidence="1 2" key="1">
    <citation type="journal article" date="2018" name="Front. Plant Sci.">
        <title>Red Clover (Trifolium pratense) and Zigzag Clover (T. medium) - A Picture of Genomic Similarities and Differences.</title>
        <authorList>
            <person name="Dluhosova J."/>
            <person name="Istvanek J."/>
            <person name="Nedelnik J."/>
            <person name="Repkova J."/>
        </authorList>
    </citation>
    <scope>NUCLEOTIDE SEQUENCE [LARGE SCALE GENOMIC DNA]</scope>
    <source>
        <strain evidence="2">cv. 10/8</strain>
        <tissue evidence="1">Leaf</tissue>
    </source>
</reference>
<proteinExistence type="predicted"/>
<sequence length="68" mass="7853">LCTILESLRSFNEDVGMLPQMNNVVAKTFEIHCCIWRYSFNPFVQEASETSEAKCSETESSEFSSFRF</sequence>
<evidence type="ECO:0000313" key="1">
    <source>
        <dbReference type="EMBL" id="MCI40665.1"/>
    </source>
</evidence>
<name>A0A392RYH2_9FABA</name>
<organism evidence="1 2">
    <name type="scientific">Trifolium medium</name>
    <dbReference type="NCBI Taxonomy" id="97028"/>
    <lineage>
        <taxon>Eukaryota</taxon>
        <taxon>Viridiplantae</taxon>
        <taxon>Streptophyta</taxon>
        <taxon>Embryophyta</taxon>
        <taxon>Tracheophyta</taxon>
        <taxon>Spermatophyta</taxon>
        <taxon>Magnoliopsida</taxon>
        <taxon>eudicotyledons</taxon>
        <taxon>Gunneridae</taxon>
        <taxon>Pentapetalae</taxon>
        <taxon>rosids</taxon>
        <taxon>fabids</taxon>
        <taxon>Fabales</taxon>
        <taxon>Fabaceae</taxon>
        <taxon>Papilionoideae</taxon>
        <taxon>50 kb inversion clade</taxon>
        <taxon>NPAAA clade</taxon>
        <taxon>Hologalegina</taxon>
        <taxon>IRL clade</taxon>
        <taxon>Trifolieae</taxon>
        <taxon>Trifolium</taxon>
    </lineage>
</organism>
<dbReference type="EMBL" id="LXQA010282437">
    <property type="protein sequence ID" value="MCI40665.1"/>
    <property type="molecule type" value="Genomic_DNA"/>
</dbReference>